<sequence>MSEETGLENIKIDGSNLWKEENFTDLQVGSIRKLTPIKLDGTEDEARTASYSATTNIMTPSGALPISGEIEATNLEEAVEKFPAAINAAVKKLQDDMIRMQQEQASQIVTPDQLRGGKNDIII</sequence>
<keyword evidence="2" id="KW-1185">Reference proteome</keyword>
<evidence type="ECO:0000313" key="2">
    <source>
        <dbReference type="Proteomes" id="UP000346198"/>
    </source>
</evidence>
<proteinExistence type="predicted"/>
<organism evidence="1 2">
    <name type="scientific">Pontiella sulfatireligans</name>
    <dbReference type="NCBI Taxonomy" id="2750658"/>
    <lineage>
        <taxon>Bacteria</taxon>
        <taxon>Pseudomonadati</taxon>
        <taxon>Kiritimatiellota</taxon>
        <taxon>Kiritimatiellia</taxon>
        <taxon>Kiritimatiellales</taxon>
        <taxon>Pontiellaceae</taxon>
        <taxon>Pontiella</taxon>
    </lineage>
</organism>
<evidence type="ECO:0000313" key="1">
    <source>
        <dbReference type="EMBL" id="VGO21203.1"/>
    </source>
</evidence>
<evidence type="ECO:0008006" key="3">
    <source>
        <dbReference type="Google" id="ProtNLM"/>
    </source>
</evidence>
<protein>
    <recommendedName>
        <fullName evidence="3">Cytoplasmic protein</fullName>
    </recommendedName>
</protein>
<reference evidence="1 2" key="1">
    <citation type="submission" date="2019-04" db="EMBL/GenBank/DDBJ databases">
        <authorList>
            <person name="Van Vliet M D."/>
        </authorList>
    </citation>
    <scope>NUCLEOTIDE SEQUENCE [LARGE SCALE GENOMIC DNA]</scope>
    <source>
        <strain evidence="1 2">F21</strain>
    </source>
</reference>
<dbReference type="RefSeq" id="WP_136062686.1">
    <property type="nucleotide sequence ID" value="NZ_CAAHFH010000002.1"/>
</dbReference>
<dbReference type="Proteomes" id="UP000346198">
    <property type="component" value="Unassembled WGS sequence"/>
</dbReference>
<accession>A0A6C2UMP8</accession>
<name>A0A6C2UMP8_9BACT</name>
<gene>
    <name evidence="1" type="ORF">SCARR_03275</name>
</gene>
<dbReference type="AlphaFoldDB" id="A0A6C2UMP8"/>
<dbReference type="EMBL" id="CAAHFH010000002">
    <property type="protein sequence ID" value="VGO21203.1"/>
    <property type="molecule type" value="Genomic_DNA"/>
</dbReference>